<evidence type="ECO:0000259" key="1">
    <source>
        <dbReference type="Pfam" id="PF16242"/>
    </source>
</evidence>
<dbReference type="SUPFAM" id="SSF50475">
    <property type="entry name" value="FMN-binding split barrel"/>
    <property type="match status" value="1"/>
</dbReference>
<evidence type="ECO:0000313" key="2">
    <source>
        <dbReference type="EMBL" id="NEN25624.1"/>
    </source>
</evidence>
<dbReference type="Proteomes" id="UP000486602">
    <property type="component" value="Unassembled WGS sequence"/>
</dbReference>
<dbReference type="RefSeq" id="WP_163287074.1">
    <property type="nucleotide sequence ID" value="NZ_JAAGVY010000064.1"/>
</dbReference>
<dbReference type="Pfam" id="PF16242">
    <property type="entry name" value="Pyrid_ox_like"/>
    <property type="match status" value="1"/>
</dbReference>
<feature type="domain" description="General stress protein FMN-binding split barrel" evidence="1">
    <location>
        <begin position="11"/>
        <end position="156"/>
    </location>
</feature>
<name>A0A7K3WVT8_9FLAO</name>
<dbReference type="EMBL" id="JAAGVY010000064">
    <property type="protein sequence ID" value="NEN25624.1"/>
    <property type="molecule type" value="Genomic_DNA"/>
</dbReference>
<dbReference type="InterPro" id="IPR038725">
    <property type="entry name" value="YdaG_split_barrel_FMN-bd"/>
</dbReference>
<reference evidence="2 3" key="1">
    <citation type="submission" date="2020-02" db="EMBL/GenBank/DDBJ databases">
        <title>Out from the shadows clarifying the taxonomy of the family Cryomorphaceae and related taxa by utilizing the GTDB taxonomic framework.</title>
        <authorList>
            <person name="Bowman J.P."/>
        </authorList>
    </citation>
    <scope>NUCLEOTIDE SEQUENCE [LARGE SCALE GENOMIC DNA]</scope>
    <source>
        <strain evidence="2 3">QSSC 1-22</strain>
    </source>
</reference>
<dbReference type="InterPro" id="IPR012349">
    <property type="entry name" value="Split_barrel_FMN-bd"/>
</dbReference>
<dbReference type="Gene3D" id="2.30.110.10">
    <property type="entry name" value="Electron Transport, Fmn-binding Protein, Chain A"/>
    <property type="match status" value="1"/>
</dbReference>
<keyword evidence="3" id="KW-1185">Reference proteome</keyword>
<dbReference type="AlphaFoldDB" id="A0A7K3WVT8"/>
<sequence length="167" mass="18984">MGNTKNVYDQEAIEKLQELTHEKTCMFCTHDTSGELKARPMATNKTDGYGNIWFLSDRLSDLNDQIMNNPKVDLLYTNSKDNSYCTIKGRVEISRDQGLINELWNPIAKAWFKEGKEDPRISVVKVMPDEAHYWDTKSGKFVSFLKFAATAITGVNLNDGRQGDIKV</sequence>
<accession>A0A7K3WVT8</accession>
<protein>
    <submittedName>
        <fullName evidence="2">Pyridoxamine 5'-phosphate oxidase family protein</fullName>
    </submittedName>
</protein>
<dbReference type="InterPro" id="IPR052917">
    <property type="entry name" value="Stress-Dev_Protein"/>
</dbReference>
<evidence type="ECO:0000313" key="3">
    <source>
        <dbReference type="Proteomes" id="UP000486602"/>
    </source>
</evidence>
<comment type="caution">
    <text evidence="2">The sequence shown here is derived from an EMBL/GenBank/DDBJ whole genome shotgun (WGS) entry which is preliminary data.</text>
</comment>
<dbReference type="PANTHER" id="PTHR34818">
    <property type="entry name" value="PROTEIN BLI-3"/>
    <property type="match status" value="1"/>
</dbReference>
<organism evidence="2 3">
    <name type="scientific">Cryomorpha ignava</name>
    <dbReference type="NCBI Taxonomy" id="101383"/>
    <lineage>
        <taxon>Bacteria</taxon>
        <taxon>Pseudomonadati</taxon>
        <taxon>Bacteroidota</taxon>
        <taxon>Flavobacteriia</taxon>
        <taxon>Flavobacteriales</taxon>
        <taxon>Cryomorphaceae</taxon>
        <taxon>Cryomorpha</taxon>
    </lineage>
</organism>
<dbReference type="PANTHER" id="PTHR34818:SF1">
    <property type="entry name" value="PROTEIN BLI-3"/>
    <property type="match status" value="1"/>
</dbReference>
<gene>
    <name evidence="2" type="ORF">G3O08_19200</name>
</gene>
<proteinExistence type="predicted"/>